<protein>
    <recommendedName>
        <fullName evidence="3">ATP-grasp domain-containing protein</fullName>
    </recommendedName>
</protein>
<dbReference type="EMBL" id="AP021858">
    <property type="protein sequence ID" value="BBO23671.1"/>
    <property type="molecule type" value="Genomic_DNA"/>
</dbReference>
<dbReference type="Proteomes" id="UP000662873">
    <property type="component" value="Chromosome"/>
</dbReference>
<organism evidence="1 2">
    <name type="scientific">Candidatus Nitrosymbiomonas proteolyticus</name>
    <dbReference type="NCBI Taxonomy" id="2608984"/>
    <lineage>
        <taxon>Bacteria</taxon>
        <taxon>Bacillati</taxon>
        <taxon>Armatimonadota</taxon>
        <taxon>Armatimonadota incertae sedis</taxon>
        <taxon>Candidatus Nitrosymbiomonas</taxon>
    </lineage>
</organism>
<evidence type="ECO:0000313" key="1">
    <source>
        <dbReference type="EMBL" id="BBO23671.1"/>
    </source>
</evidence>
<proteinExistence type="predicted"/>
<accession>A0A809S9J1</accession>
<evidence type="ECO:0008006" key="3">
    <source>
        <dbReference type="Google" id="ProtNLM"/>
    </source>
</evidence>
<reference evidence="1" key="1">
    <citation type="journal article" name="DNA Res.">
        <title>The physiological potential of anammox bacteria as revealed by their core genome structure.</title>
        <authorList>
            <person name="Okubo T."/>
            <person name="Toyoda A."/>
            <person name="Fukuhara K."/>
            <person name="Uchiyama I."/>
            <person name="Harigaya Y."/>
            <person name="Kuroiwa M."/>
            <person name="Suzuki T."/>
            <person name="Murakami Y."/>
            <person name="Suwa Y."/>
            <person name="Takami H."/>
        </authorList>
    </citation>
    <scope>NUCLEOTIDE SEQUENCE</scope>
    <source>
        <strain evidence="1">317325-2</strain>
    </source>
</reference>
<gene>
    <name evidence="1" type="ORF">NPRO_12660</name>
</gene>
<evidence type="ECO:0000313" key="2">
    <source>
        <dbReference type="Proteomes" id="UP000662873"/>
    </source>
</evidence>
<sequence>MIYYLATEKGRGAIHRHYERYAHSFSRVVQELTYDEILRRGKAPAGTYIFADYGAMNPVQWRLVGQLWEAIRQGSPESLLINHPARVLTRKQLLKGLFEQGLNRFNVYGLDEPLAGVRFPVFVRTGVGHSGALSGLLNSLEEVRTHADRLILAGIDPKNLLIVEFEDTSDGQGRYRKYGAFRIGGSILPRHLFVSRHWEVRLGVAEDSESVHEEERRYLDSEEHLGKIMSLFEFAGIEYGRIDYSLLGDSIQTWEINDNPNLLPERNSVSPGAWRNCIEFGERYERAMRGLDRPASGPATALAAEGFGEVAWAALHEYFSGRPIGEARG</sequence>
<name>A0A809S9J1_9BACT</name>
<dbReference type="KEGG" id="npy:NPRO_12660"/>
<dbReference type="AlphaFoldDB" id="A0A809S9J1"/>